<reference evidence="2" key="1">
    <citation type="submission" date="2019-08" db="EMBL/GenBank/DDBJ databases">
        <authorList>
            <person name="Kucharzyk K."/>
            <person name="Murdoch R.W."/>
            <person name="Higgins S."/>
            <person name="Loffler F."/>
        </authorList>
    </citation>
    <scope>NUCLEOTIDE SEQUENCE</scope>
</reference>
<sequence length="61" mass="6712">MLLFTDFFDVAQELPVDDQFEHDGERSGEERGDQDEGEGQAGGEGEGALHDGFPSKRYPVP</sequence>
<accession>A0A645EU97</accession>
<organism evidence="2">
    <name type="scientific">bioreactor metagenome</name>
    <dbReference type="NCBI Taxonomy" id="1076179"/>
    <lineage>
        <taxon>unclassified sequences</taxon>
        <taxon>metagenomes</taxon>
        <taxon>ecological metagenomes</taxon>
    </lineage>
</organism>
<evidence type="ECO:0000313" key="2">
    <source>
        <dbReference type="EMBL" id="MPN05618.1"/>
    </source>
</evidence>
<dbReference type="AlphaFoldDB" id="A0A645EU97"/>
<feature type="compositionally biased region" description="Basic and acidic residues" evidence="1">
    <location>
        <begin position="19"/>
        <end position="31"/>
    </location>
</feature>
<proteinExistence type="predicted"/>
<gene>
    <name evidence="2" type="ORF">SDC9_152869</name>
</gene>
<feature type="region of interest" description="Disordered" evidence="1">
    <location>
        <begin position="14"/>
        <end position="61"/>
    </location>
</feature>
<dbReference type="EMBL" id="VSSQ01051521">
    <property type="protein sequence ID" value="MPN05618.1"/>
    <property type="molecule type" value="Genomic_DNA"/>
</dbReference>
<evidence type="ECO:0000256" key="1">
    <source>
        <dbReference type="SAM" id="MobiDB-lite"/>
    </source>
</evidence>
<protein>
    <submittedName>
        <fullName evidence="2">Uncharacterized protein</fullName>
    </submittedName>
</protein>
<comment type="caution">
    <text evidence="2">The sequence shown here is derived from an EMBL/GenBank/DDBJ whole genome shotgun (WGS) entry which is preliminary data.</text>
</comment>
<name>A0A645EU97_9ZZZZ</name>